<dbReference type="GO" id="GO:0004521">
    <property type="term" value="F:RNA endonuclease activity"/>
    <property type="evidence" value="ECO:0007669"/>
    <property type="project" value="InterPro"/>
</dbReference>
<dbReference type="EC" id="3.1.-.-" evidence="7"/>
<dbReference type="GO" id="GO:0016787">
    <property type="term" value="F:hydrolase activity"/>
    <property type="evidence" value="ECO:0007669"/>
    <property type="project" value="UniProtKB-KW"/>
</dbReference>
<feature type="binding site" evidence="7">
    <location>
        <position position="126"/>
    </location>
    <ligand>
        <name>Mg(2+)</name>
        <dbReference type="ChEBI" id="CHEBI:18420"/>
        <note>catalytic</note>
    </ligand>
</feature>
<gene>
    <name evidence="7" type="primary">cas2</name>
    <name evidence="9" type="ORF">UY16_C0057G0006</name>
</gene>
<dbReference type="GO" id="GO:0006351">
    <property type="term" value="P:DNA-templated transcription"/>
    <property type="evidence" value="ECO:0007669"/>
    <property type="project" value="TreeGrafter"/>
</dbReference>
<keyword evidence="1 7" id="KW-0540">Nuclease</keyword>
<comment type="similarity">
    <text evidence="7">Belongs to the CRISPR-associated endoribonuclease Cas2 protein family.</text>
</comment>
<evidence type="ECO:0000256" key="1">
    <source>
        <dbReference type="ARBA" id="ARBA00022722"/>
    </source>
</evidence>
<dbReference type="Proteomes" id="UP000034739">
    <property type="component" value="Unassembled WGS sequence"/>
</dbReference>
<dbReference type="PANTHER" id="PTHR30319:SF1">
    <property type="entry name" value="TRANSCRIPTIONAL REPRESSOR PAAX"/>
    <property type="match status" value="1"/>
</dbReference>
<keyword evidence="4 7" id="KW-0378">Hydrolase</keyword>
<sequence>MSRLKRKKTVTKEMSRAAVALTEGLFSHAVDMTLWLFAYMGELSMPYAYGKTWKAQVAADQLLSEINYEVIKNAITTAKKRGYVKTIRRHAWPEITEEGKRRLASIIPRYDDKRLWDGRMHIVTYDIPEKRKDDRDMLREYIRRIGCGRLQDSVWVTPYNPIDTLRKFIEEHELRGTIIVSDMGKDGSIGEEDIRSMIVRVYKLEDINDRYKEWLEEFENGKIDRWGVIYFLSILKDDPQLPFALLPSWWKGDWVYKRIELVLKNYVNFSATAGKKT</sequence>
<dbReference type="EMBL" id="LCOY01000057">
    <property type="protein sequence ID" value="KKU86401.1"/>
    <property type="molecule type" value="Genomic_DNA"/>
</dbReference>
<evidence type="ECO:0000256" key="6">
    <source>
        <dbReference type="ARBA" id="ARBA00023118"/>
    </source>
</evidence>
<keyword evidence="3 7" id="KW-0255">Endonuclease</keyword>
<comment type="subunit">
    <text evidence="7">Homodimer, forms a heterotetramer with a Cas1 homodimer.</text>
</comment>
<evidence type="ECO:0000259" key="8">
    <source>
        <dbReference type="Pfam" id="PF20803"/>
    </source>
</evidence>
<dbReference type="AlphaFoldDB" id="A0A0G1TX44"/>
<evidence type="ECO:0000256" key="4">
    <source>
        <dbReference type="ARBA" id="ARBA00022801"/>
    </source>
</evidence>
<evidence type="ECO:0000256" key="3">
    <source>
        <dbReference type="ARBA" id="ARBA00022759"/>
    </source>
</evidence>
<dbReference type="Pfam" id="PF20803">
    <property type="entry name" value="PaaX_M"/>
    <property type="match status" value="1"/>
</dbReference>
<dbReference type="InterPro" id="IPR021127">
    <property type="entry name" value="CRISPR_associated_Cas2"/>
</dbReference>
<dbReference type="GO" id="GO:0051607">
    <property type="term" value="P:defense response to virus"/>
    <property type="evidence" value="ECO:0007669"/>
    <property type="project" value="UniProtKB-UniRule"/>
</dbReference>
<keyword evidence="6 7" id="KW-0051">Antiviral defense</keyword>
<name>A0A0G1TX44_9BACT</name>
<keyword evidence="2 7" id="KW-0479">Metal-binding</keyword>
<dbReference type="GO" id="GO:0046872">
    <property type="term" value="F:metal ion binding"/>
    <property type="evidence" value="ECO:0007669"/>
    <property type="project" value="UniProtKB-UniRule"/>
</dbReference>
<dbReference type="InterPro" id="IPR048846">
    <property type="entry name" value="PaaX-like_central"/>
</dbReference>
<protein>
    <recommendedName>
        <fullName evidence="7">CRISPR-associated endoribonuclease Cas2</fullName>
        <ecNumber evidence="7">3.1.-.-</ecNumber>
    </recommendedName>
</protein>
<feature type="domain" description="Transcriptional repressor PaaX-like central Cas2-like" evidence="8">
    <location>
        <begin position="115"/>
        <end position="180"/>
    </location>
</feature>
<dbReference type="HAMAP" id="MF_01471">
    <property type="entry name" value="Cas2"/>
    <property type="match status" value="1"/>
</dbReference>
<dbReference type="Gene3D" id="3.30.70.2650">
    <property type="match status" value="1"/>
</dbReference>
<reference evidence="9 10" key="1">
    <citation type="journal article" date="2015" name="Nature">
        <title>rRNA introns, odd ribosomes, and small enigmatic genomes across a large radiation of phyla.</title>
        <authorList>
            <person name="Brown C.T."/>
            <person name="Hug L.A."/>
            <person name="Thomas B.C."/>
            <person name="Sharon I."/>
            <person name="Castelle C.J."/>
            <person name="Singh A."/>
            <person name="Wilkins M.J."/>
            <person name="Williams K.H."/>
            <person name="Banfield J.F."/>
        </authorList>
    </citation>
    <scope>NUCLEOTIDE SEQUENCE [LARGE SCALE GENOMIC DNA]</scope>
</reference>
<dbReference type="GO" id="GO:0043571">
    <property type="term" value="P:maintenance of CRISPR repeat elements"/>
    <property type="evidence" value="ECO:0007669"/>
    <property type="project" value="UniProtKB-UniRule"/>
</dbReference>
<evidence type="ECO:0000313" key="10">
    <source>
        <dbReference type="Proteomes" id="UP000034739"/>
    </source>
</evidence>
<comment type="cofactor">
    <cofactor evidence="7">
        <name>Mg(2+)</name>
        <dbReference type="ChEBI" id="CHEBI:18420"/>
    </cofactor>
</comment>
<keyword evidence="5 7" id="KW-0460">Magnesium</keyword>
<evidence type="ECO:0000256" key="7">
    <source>
        <dbReference type="HAMAP-Rule" id="MF_01471"/>
    </source>
</evidence>
<evidence type="ECO:0000256" key="2">
    <source>
        <dbReference type="ARBA" id="ARBA00022723"/>
    </source>
</evidence>
<comment type="caution">
    <text evidence="9">The sequence shown here is derived from an EMBL/GenBank/DDBJ whole genome shotgun (WGS) entry which is preliminary data.</text>
</comment>
<comment type="function">
    <text evidence="7">CRISPR (clustered regularly interspaced short palindromic repeat), is an adaptive immune system that provides protection against mobile genetic elements (viruses, transposable elements and conjugative plasmids). CRISPR clusters contain sequences complementary to antecedent mobile elements and target invading nucleic acids. CRISPR clusters are transcribed and processed into CRISPR RNA (crRNA). Functions as a ssRNA-specific endoribonuclease. Involved in the integration of spacer DNA into the CRISPR cassette.</text>
</comment>
<dbReference type="PANTHER" id="PTHR30319">
    <property type="entry name" value="PHENYLACETIC ACID REGULATOR-RELATED TRANSCRIPTIONAL REPRESSOR"/>
    <property type="match status" value="1"/>
</dbReference>
<evidence type="ECO:0000313" key="9">
    <source>
        <dbReference type="EMBL" id="KKU86401.1"/>
    </source>
</evidence>
<proteinExistence type="inferred from homology"/>
<evidence type="ECO:0000256" key="5">
    <source>
        <dbReference type="ARBA" id="ARBA00022842"/>
    </source>
</evidence>
<organism evidence="9 10">
    <name type="scientific">Candidatus Gottesmanbacteria bacterium GW2011_GWA2_47_9</name>
    <dbReference type="NCBI Taxonomy" id="1618445"/>
    <lineage>
        <taxon>Bacteria</taxon>
        <taxon>Candidatus Gottesmaniibacteriota</taxon>
    </lineage>
</organism>
<accession>A0A0G1TX44</accession>